<keyword evidence="15" id="KW-1185">Reference proteome</keyword>
<keyword evidence="14" id="KW-0966">Cell projection</keyword>
<evidence type="ECO:0000313" key="15">
    <source>
        <dbReference type="Proteomes" id="UP000094609"/>
    </source>
</evidence>
<keyword evidence="6 11" id="KW-1133">Transmembrane helix</keyword>
<keyword evidence="5 11" id="KW-0812">Transmembrane</keyword>
<feature type="compositionally biased region" description="Polar residues" evidence="10">
    <location>
        <begin position="283"/>
        <end position="295"/>
    </location>
</feature>
<feature type="domain" description="Flagellar M-ring N-terminal" evidence="12">
    <location>
        <begin position="51"/>
        <end position="221"/>
    </location>
</feature>
<feature type="compositionally biased region" description="Basic and acidic residues" evidence="10">
    <location>
        <begin position="296"/>
        <end position="308"/>
    </location>
</feature>
<evidence type="ECO:0000259" key="12">
    <source>
        <dbReference type="Pfam" id="PF01514"/>
    </source>
</evidence>
<dbReference type="Gene3D" id="3.30.300.30">
    <property type="match status" value="1"/>
</dbReference>
<evidence type="ECO:0000256" key="2">
    <source>
        <dbReference type="ARBA" id="ARBA00004651"/>
    </source>
</evidence>
<dbReference type="GO" id="GO:0003774">
    <property type="term" value="F:cytoskeletal motor activity"/>
    <property type="evidence" value="ECO:0007669"/>
    <property type="project" value="InterPro"/>
</dbReference>
<evidence type="ECO:0000256" key="11">
    <source>
        <dbReference type="SAM" id="Phobius"/>
    </source>
</evidence>
<evidence type="ECO:0000256" key="6">
    <source>
        <dbReference type="ARBA" id="ARBA00022989"/>
    </source>
</evidence>
<evidence type="ECO:0000256" key="1">
    <source>
        <dbReference type="ARBA" id="ARBA00004117"/>
    </source>
</evidence>
<evidence type="ECO:0000256" key="5">
    <source>
        <dbReference type="ARBA" id="ARBA00022692"/>
    </source>
</evidence>
<dbReference type="Proteomes" id="UP000094609">
    <property type="component" value="Chromosome"/>
</dbReference>
<evidence type="ECO:0000259" key="13">
    <source>
        <dbReference type="Pfam" id="PF08345"/>
    </source>
</evidence>
<dbReference type="PANTHER" id="PTHR30046">
    <property type="entry name" value="FLAGELLAR M-RING PROTEIN"/>
    <property type="match status" value="1"/>
</dbReference>
<evidence type="ECO:0000256" key="3">
    <source>
        <dbReference type="ARBA" id="ARBA00007971"/>
    </source>
</evidence>
<evidence type="ECO:0000256" key="8">
    <source>
        <dbReference type="ARBA" id="ARBA00023143"/>
    </source>
</evidence>
<dbReference type="InterPro" id="IPR045851">
    <property type="entry name" value="AMP-bd_C_sf"/>
</dbReference>
<organism evidence="14 15">
    <name type="scientific">Sulfurospirillum halorespirans DSM 13726</name>
    <dbReference type="NCBI Taxonomy" id="1193502"/>
    <lineage>
        <taxon>Bacteria</taxon>
        <taxon>Pseudomonadati</taxon>
        <taxon>Campylobacterota</taxon>
        <taxon>Epsilonproteobacteria</taxon>
        <taxon>Campylobacterales</taxon>
        <taxon>Sulfurospirillaceae</taxon>
        <taxon>Sulfurospirillum</taxon>
    </lineage>
</organism>
<dbReference type="RefSeq" id="WP_069477033.1">
    <property type="nucleotide sequence ID" value="NZ_CP017111.1"/>
</dbReference>
<name>A0A1D7TGD2_9BACT</name>
<feature type="transmembrane region" description="Helical" evidence="11">
    <location>
        <begin position="23"/>
        <end position="42"/>
    </location>
</feature>
<evidence type="ECO:0000256" key="10">
    <source>
        <dbReference type="SAM" id="MobiDB-lite"/>
    </source>
</evidence>
<comment type="subcellular location">
    <subcellularLocation>
        <location evidence="1 9">Bacterial flagellum basal body</location>
    </subcellularLocation>
    <subcellularLocation>
        <location evidence="2">Cell membrane</location>
        <topology evidence="2">Multi-pass membrane protein</topology>
    </subcellularLocation>
</comment>
<evidence type="ECO:0000256" key="7">
    <source>
        <dbReference type="ARBA" id="ARBA00023136"/>
    </source>
</evidence>
<evidence type="ECO:0000313" key="14">
    <source>
        <dbReference type="EMBL" id="AOO64056.1"/>
    </source>
</evidence>
<feature type="transmembrane region" description="Helical" evidence="11">
    <location>
        <begin position="447"/>
        <end position="468"/>
    </location>
</feature>
<dbReference type="GO" id="GO:0009431">
    <property type="term" value="C:bacterial-type flagellum basal body, MS ring"/>
    <property type="evidence" value="ECO:0007669"/>
    <property type="project" value="InterPro"/>
</dbReference>
<dbReference type="Pfam" id="PF08345">
    <property type="entry name" value="YscJ_FliF_C"/>
    <property type="match status" value="1"/>
</dbReference>
<gene>
    <name evidence="14" type="ORF">SHALO_0259</name>
</gene>
<dbReference type="GO" id="GO:0005886">
    <property type="term" value="C:plasma membrane"/>
    <property type="evidence" value="ECO:0007669"/>
    <property type="project" value="UniProtKB-SubCell"/>
</dbReference>
<sequence length="576" mass="63882">MELRTLLNQIATLIQNLTLRQRIVAAVSIVVLIGFLVFLTLYKNSTSAKGNGYSVLFENTTAGDSALIIQQLEKEKVPYKVLNEGTIAVPSDVVHKQRIAIAALGIPKNSKVGFEIFDKTEFGATDFEQKIKYIRALEGELARTIESLGPIANASVHIAIPKETVFAQKQAAPTASIVLNIRPSMNLSIKQIIGIKNLVAASVSNLNAENVSVVNQDGEPLGDEQSNIFQGELVKSQMRYKKEFEHNVEQKIINVLAPVIGGVDKVNAKVTIDFDFSQQDYVSETYDPNSVPRSEQSVEEKREGKEPQDVGGVPGAISNIGPVQGLENGKKSETYQKSSTTTNYEISKKVVNSKDEFAKIKRLTAAVVVDGVYKYGVDSEGKKKSELEYFSLSKEQMDAIRDVVRQTVGFNQTRGDEVTVSNFEFKPLSSDGTRAPTKDMMDKVSNYVGPLVPLVKYLIVGILLFIFYKKVIIPFSQKMVETKLDDFEDEVEPVTAHEEEGAEDTLEKFRQARKKVEDQLGIGQDFNEEALKYDVLLEKLKHVAEQKGEEFASLLQSMIRNEGDYDSSRNSSKDIG</sequence>
<dbReference type="KEGG" id="shal:SHALO_0259"/>
<dbReference type="InterPro" id="IPR000067">
    <property type="entry name" value="FlgMring_FliF"/>
</dbReference>
<dbReference type="NCBIfam" id="TIGR00206">
    <property type="entry name" value="fliF"/>
    <property type="match status" value="1"/>
</dbReference>
<dbReference type="InterPro" id="IPR043427">
    <property type="entry name" value="YscJ/FliF"/>
</dbReference>
<accession>A0A1D7TGD2</accession>
<keyword evidence="4" id="KW-1003">Cell membrane</keyword>
<keyword evidence="8 9" id="KW-0975">Bacterial flagellum</keyword>
<dbReference type="AlphaFoldDB" id="A0A1D7TGD2"/>
<dbReference type="InterPro" id="IPR013556">
    <property type="entry name" value="Flag_M-ring_C"/>
</dbReference>
<feature type="domain" description="Flagellar M-ring C-terminal" evidence="13">
    <location>
        <begin position="257"/>
        <end position="425"/>
    </location>
</feature>
<reference evidence="15" key="1">
    <citation type="submission" date="2016-08" db="EMBL/GenBank/DDBJ databases">
        <title>Complete genome sequence of the organohalide-respiring Epsilonproteobacterium Sulfurospirillum halorespirans.</title>
        <authorList>
            <person name="Goris T."/>
            <person name="Zimmermann J."/>
            <person name="Schenz B."/>
            <person name="Lemos M."/>
            <person name="Hackermueller J."/>
            <person name="Diekert G."/>
        </authorList>
    </citation>
    <scope>NUCLEOTIDE SEQUENCE [LARGE SCALE GENOMIC DNA]</scope>
    <source>
        <strain>DSM 13726</strain>
        <strain evidence="15">PCE-M2</strain>
    </source>
</reference>
<comment type="similarity">
    <text evidence="3 9">Belongs to the FliF family.</text>
</comment>
<feature type="region of interest" description="Disordered" evidence="10">
    <location>
        <begin position="283"/>
        <end position="316"/>
    </location>
</feature>
<protein>
    <recommendedName>
        <fullName evidence="9">Flagellar M-ring protein</fullName>
    </recommendedName>
</protein>
<dbReference type="STRING" id="1193502.SHALO_0259"/>
<keyword evidence="14" id="KW-0282">Flagellum</keyword>
<dbReference type="PATRIC" id="fig|1193502.14.peg.264"/>
<dbReference type="GO" id="GO:0071973">
    <property type="term" value="P:bacterial-type flagellum-dependent cell motility"/>
    <property type="evidence" value="ECO:0007669"/>
    <property type="project" value="InterPro"/>
</dbReference>
<dbReference type="PANTHER" id="PTHR30046:SF0">
    <property type="entry name" value="FLAGELLAR M-RING PROTEIN"/>
    <property type="match status" value="1"/>
</dbReference>
<dbReference type="Pfam" id="PF01514">
    <property type="entry name" value="YscJ_FliF"/>
    <property type="match status" value="1"/>
</dbReference>
<keyword evidence="7 11" id="KW-0472">Membrane</keyword>
<proteinExistence type="inferred from homology"/>
<dbReference type="InterPro" id="IPR006182">
    <property type="entry name" value="FliF_N_dom"/>
</dbReference>
<dbReference type="EMBL" id="CP017111">
    <property type="protein sequence ID" value="AOO64056.1"/>
    <property type="molecule type" value="Genomic_DNA"/>
</dbReference>
<comment type="function">
    <text evidence="9">The M ring may be actively involved in energy transduction.</text>
</comment>
<dbReference type="PIRSF" id="PIRSF004862">
    <property type="entry name" value="FliF"/>
    <property type="match status" value="1"/>
</dbReference>
<dbReference type="PRINTS" id="PR01009">
    <property type="entry name" value="FLGMRINGFLIF"/>
</dbReference>
<evidence type="ECO:0000256" key="4">
    <source>
        <dbReference type="ARBA" id="ARBA00022475"/>
    </source>
</evidence>
<evidence type="ECO:0000256" key="9">
    <source>
        <dbReference type="PIRNR" id="PIRNR004862"/>
    </source>
</evidence>
<keyword evidence="14" id="KW-0969">Cilium</keyword>